<dbReference type="AlphaFoldDB" id="A0AAV7AB86"/>
<dbReference type="EMBL" id="WNYA01000009">
    <property type="protein sequence ID" value="KAG8556560.1"/>
    <property type="molecule type" value="Genomic_DNA"/>
</dbReference>
<dbReference type="Proteomes" id="UP000824782">
    <property type="component" value="Unassembled WGS sequence"/>
</dbReference>
<reference evidence="1" key="1">
    <citation type="thesis" date="2020" institute="ProQuest LLC" country="789 East Eisenhower Parkway, Ann Arbor, MI, USA">
        <title>Comparative Genomics and Chromosome Evolution.</title>
        <authorList>
            <person name="Mudd A.B."/>
        </authorList>
    </citation>
    <scope>NUCLEOTIDE SEQUENCE</scope>
    <source>
        <strain evidence="1">237g6f4</strain>
        <tissue evidence="1">Blood</tissue>
    </source>
</reference>
<proteinExistence type="predicted"/>
<evidence type="ECO:0000313" key="1">
    <source>
        <dbReference type="EMBL" id="KAG8556560.1"/>
    </source>
</evidence>
<protein>
    <submittedName>
        <fullName evidence="1">Uncharacterized protein</fullName>
    </submittedName>
</protein>
<comment type="caution">
    <text evidence="1">The sequence shown here is derived from an EMBL/GenBank/DDBJ whole genome shotgun (WGS) entry which is preliminary data.</text>
</comment>
<evidence type="ECO:0000313" key="2">
    <source>
        <dbReference type="Proteomes" id="UP000824782"/>
    </source>
</evidence>
<name>A0AAV7AB86_ENGPU</name>
<gene>
    <name evidence="1" type="ORF">GDO81_018115</name>
</gene>
<sequence>MKSTILFDALGTKHGVLPLHNFTTNEIELCVRGYVWKLNFETHTYLTRGTCPLSSFWDDELHILGELRLRCSPLDALLPGNN</sequence>
<keyword evidence="2" id="KW-1185">Reference proteome</keyword>
<organism evidence="1 2">
    <name type="scientific">Engystomops pustulosus</name>
    <name type="common">Tungara frog</name>
    <name type="synonym">Physalaemus pustulosus</name>
    <dbReference type="NCBI Taxonomy" id="76066"/>
    <lineage>
        <taxon>Eukaryota</taxon>
        <taxon>Metazoa</taxon>
        <taxon>Chordata</taxon>
        <taxon>Craniata</taxon>
        <taxon>Vertebrata</taxon>
        <taxon>Euteleostomi</taxon>
        <taxon>Amphibia</taxon>
        <taxon>Batrachia</taxon>
        <taxon>Anura</taxon>
        <taxon>Neobatrachia</taxon>
        <taxon>Hyloidea</taxon>
        <taxon>Leptodactylidae</taxon>
        <taxon>Leiuperinae</taxon>
        <taxon>Engystomops</taxon>
    </lineage>
</organism>
<accession>A0AAV7AB86</accession>